<reference evidence="2 3" key="1">
    <citation type="submission" date="2024-05" db="EMBL/GenBank/DDBJ databases">
        <title>The nuclear and mitochondrial genome assemblies of Tetragonisca angustula (Apidae: Meliponini), a tiny yet remarkable pollinator in the Neotropics.</title>
        <authorList>
            <person name="Ferrari R."/>
            <person name="Ricardo P.C."/>
            <person name="Dias F.C."/>
            <person name="Araujo N.S."/>
            <person name="Soares D.O."/>
            <person name="Zhou Q.-S."/>
            <person name="Zhu C.-D."/>
            <person name="Coutinho L."/>
            <person name="Airas M.C."/>
            <person name="Batista T.M."/>
        </authorList>
    </citation>
    <scope>NUCLEOTIDE SEQUENCE [LARGE SCALE GENOMIC DNA]</scope>
    <source>
        <strain evidence="2">ASF017062</strain>
        <tissue evidence="2">Abdomen</tissue>
    </source>
</reference>
<evidence type="ECO:0000256" key="1">
    <source>
        <dbReference type="SAM" id="MobiDB-lite"/>
    </source>
</evidence>
<dbReference type="Proteomes" id="UP001432146">
    <property type="component" value="Unassembled WGS sequence"/>
</dbReference>
<name>A0AAW0ZT09_9HYME</name>
<evidence type="ECO:0000313" key="2">
    <source>
        <dbReference type="EMBL" id="KAK9300741.1"/>
    </source>
</evidence>
<feature type="compositionally biased region" description="Basic and acidic residues" evidence="1">
    <location>
        <begin position="30"/>
        <end position="55"/>
    </location>
</feature>
<keyword evidence="3" id="KW-1185">Reference proteome</keyword>
<evidence type="ECO:0000313" key="3">
    <source>
        <dbReference type="Proteomes" id="UP001432146"/>
    </source>
</evidence>
<protein>
    <submittedName>
        <fullName evidence="2">Uncharacterized protein</fullName>
    </submittedName>
</protein>
<gene>
    <name evidence="2" type="ORF">QLX08_006690</name>
</gene>
<organism evidence="2 3">
    <name type="scientific">Tetragonisca angustula</name>
    <dbReference type="NCBI Taxonomy" id="166442"/>
    <lineage>
        <taxon>Eukaryota</taxon>
        <taxon>Metazoa</taxon>
        <taxon>Ecdysozoa</taxon>
        <taxon>Arthropoda</taxon>
        <taxon>Hexapoda</taxon>
        <taxon>Insecta</taxon>
        <taxon>Pterygota</taxon>
        <taxon>Neoptera</taxon>
        <taxon>Endopterygota</taxon>
        <taxon>Hymenoptera</taxon>
        <taxon>Apocrita</taxon>
        <taxon>Aculeata</taxon>
        <taxon>Apoidea</taxon>
        <taxon>Anthophila</taxon>
        <taxon>Apidae</taxon>
        <taxon>Tetragonisca</taxon>
    </lineage>
</organism>
<proteinExistence type="predicted"/>
<dbReference type="AlphaFoldDB" id="A0AAW0ZT09"/>
<feature type="region of interest" description="Disordered" evidence="1">
    <location>
        <begin position="28"/>
        <end position="55"/>
    </location>
</feature>
<sequence length="111" mass="12735">MIDSETSNRNPASTVDVAQIGKRIGMIRGRGMDEAQRRHKGDENDGGKKRRKIEEGFRGGEGHLWNSAIPLLLHQRRLENSFAESLGRKWLLRHNQPETVKRNGGRLSFYR</sequence>
<dbReference type="EMBL" id="JAWNGG020000122">
    <property type="protein sequence ID" value="KAK9300741.1"/>
    <property type="molecule type" value="Genomic_DNA"/>
</dbReference>
<accession>A0AAW0ZT09</accession>
<comment type="caution">
    <text evidence="2">The sequence shown here is derived from an EMBL/GenBank/DDBJ whole genome shotgun (WGS) entry which is preliminary data.</text>
</comment>